<dbReference type="Gene3D" id="1.20.5.510">
    <property type="entry name" value="Single helix bin"/>
    <property type="match status" value="1"/>
</dbReference>
<dbReference type="OrthoDB" id="2756615at2759"/>
<proteinExistence type="predicted"/>
<dbReference type="EMBL" id="ML210335">
    <property type="protein sequence ID" value="TFK19548.1"/>
    <property type="molecule type" value="Genomic_DNA"/>
</dbReference>
<accession>A0A5C3KUJ3</accession>
<sequence>QWFTTPTLPDGHHTIEFQFQYGRAEIDYAVVTSGQSLQYDDHTTIIVDDDTPSEIYYFGEWYNRRIGFEIAGSLGFRYNFPFQNGTHDTTSVGSGFRFRFSGTSLRIYGFTRMETGGSFDLTYTLDNDDPKTRSHSIPPVSDVYRTMLNPENADMLLDWFPNWLLAEYHSLDPGEHTITVNLTRLDGPQTFSFDYLTYTPSFPSLASKPVYSLEDLALVPSSSKDAHRQGNAPVIVGSVVGGLAFIALLLGIGYFVWRRKIKLASGKDTNRCGDCHA</sequence>
<evidence type="ECO:0000313" key="2">
    <source>
        <dbReference type="EMBL" id="TFK19548.1"/>
    </source>
</evidence>
<keyword evidence="1" id="KW-0472">Membrane</keyword>
<keyword evidence="3" id="KW-1185">Reference proteome</keyword>
<evidence type="ECO:0000313" key="3">
    <source>
        <dbReference type="Proteomes" id="UP000307440"/>
    </source>
</evidence>
<protein>
    <submittedName>
        <fullName evidence="2">Uncharacterized protein</fullName>
    </submittedName>
</protein>
<evidence type="ECO:0000256" key="1">
    <source>
        <dbReference type="SAM" id="Phobius"/>
    </source>
</evidence>
<organism evidence="2 3">
    <name type="scientific">Coprinopsis marcescibilis</name>
    <name type="common">Agaric fungus</name>
    <name type="synonym">Psathyrella marcescibilis</name>
    <dbReference type="NCBI Taxonomy" id="230819"/>
    <lineage>
        <taxon>Eukaryota</taxon>
        <taxon>Fungi</taxon>
        <taxon>Dikarya</taxon>
        <taxon>Basidiomycota</taxon>
        <taxon>Agaricomycotina</taxon>
        <taxon>Agaricomycetes</taxon>
        <taxon>Agaricomycetidae</taxon>
        <taxon>Agaricales</taxon>
        <taxon>Agaricineae</taxon>
        <taxon>Psathyrellaceae</taxon>
        <taxon>Coprinopsis</taxon>
    </lineage>
</organism>
<keyword evidence="1" id="KW-1133">Transmembrane helix</keyword>
<feature type="non-terminal residue" evidence="2">
    <location>
        <position position="1"/>
    </location>
</feature>
<dbReference type="AlphaFoldDB" id="A0A5C3KUJ3"/>
<keyword evidence="1" id="KW-0812">Transmembrane</keyword>
<gene>
    <name evidence="2" type="ORF">FA15DRAFT_601289</name>
</gene>
<dbReference type="Proteomes" id="UP000307440">
    <property type="component" value="Unassembled WGS sequence"/>
</dbReference>
<dbReference type="STRING" id="230819.A0A5C3KUJ3"/>
<feature type="transmembrane region" description="Helical" evidence="1">
    <location>
        <begin position="234"/>
        <end position="257"/>
    </location>
</feature>
<dbReference type="Gene3D" id="2.60.120.260">
    <property type="entry name" value="Galactose-binding domain-like"/>
    <property type="match status" value="1"/>
</dbReference>
<dbReference type="CDD" id="cd12087">
    <property type="entry name" value="TM_EGFR-like"/>
    <property type="match status" value="1"/>
</dbReference>
<reference evidence="2 3" key="1">
    <citation type="journal article" date="2019" name="Nat. Ecol. Evol.">
        <title>Megaphylogeny resolves global patterns of mushroom evolution.</title>
        <authorList>
            <person name="Varga T."/>
            <person name="Krizsan K."/>
            <person name="Foldi C."/>
            <person name="Dima B."/>
            <person name="Sanchez-Garcia M."/>
            <person name="Sanchez-Ramirez S."/>
            <person name="Szollosi G.J."/>
            <person name="Szarkandi J.G."/>
            <person name="Papp V."/>
            <person name="Albert L."/>
            <person name="Andreopoulos W."/>
            <person name="Angelini C."/>
            <person name="Antonin V."/>
            <person name="Barry K.W."/>
            <person name="Bougher N.L."/>
            <person name="Buchanan P."/>
            <person name="Buyck B."/>
            <person name="Bense V."/>
            <person name="Catcheside P."/>
            <person name="Chovatia M."/>
            <person name="Cooper J."/>
            <person name="Damon W."/>
            <person name="Desjardin D."/>
            <person name="Finy P."/>
            <person name="Geml J."/>
            <person name="Haridas S."/>
            <person name="Hughes K."/>
            <person name="Justo A."/>
            <person name="Karasinski D."/>
            <person name="Kautmanova I."/>
            <person name="Kiss B."/>
            <person name="Kocsube S."/>
            <person name="Kotiranta H."/>
            <person name="LaButti K.M."/>
            <person name="Lechner B.E."/>
            <person name="Liimatainen K."/>
            <person name="Lipzen A."/>
            <person name="Lukacs Z."/>
            <person name="Mihaltcheva S."/>
            <person name="Morgado L.N."/>
            <person name="Niskanen T."/>
            <person name="Noordeloos M.E."/>
            <person name="Ohm R.A."/>
            <person name="Ortiz-Santana B."/>
            <person name="Ovrebo C."/>
            <person name="Racz N."/>
            <person name="Riley R."/>
            <person name="Savchenko A."/>
            <person name="Shiryaev A."/>
            <person name="Soop K."/>
            <person name="Spirin V."/>
            <person name="Szebenyi C."/>
            <person name="Tomsovsky M."/>
            <person name="Tulloss R.E."/>
            <person name="Uehling J."/>
            <person name="Grigoriev I.V."/>
            <person name="Vagvolgyi C."/>
            <person name="Papp T."/>
            <person name="Martin F.M."/>
            <person name="Miettinen O."/>
            <person name="Hibbett D.S."/>
            <person name="Nagy L.G."/>
        </authorList>
    </citation>
    <scope>NUCLEOTIDE SEQUENCE [LARGE SCALE GENOMIC DNA]</scope>
    <source>
        <strain evidence="2 3">CBS 121175</strain>
    </source>
</reference>
<name>A0A5C3KUJ3_COPMA</name>